<organism evidence="2 3">
    <name type="scientific">Hibiscus syriacus</name>
    <name type="common">Rose of Sharon</name>
    <dbReference type="NCBI Taxonomy" id="106335"/>
    <lineage>
        <taxon>Eukaryota</taxon>
        <taxon>Viridiplantae</taxon>
        <taxon>Streptophyta</taxon>
        <taxon>Embryophyta</taxon>
        <taxon>Tracheophyta</taxon>
        <taxon>Spermatophyta</taxon>
        <taxon>Magnoliopsida</taxon>
        <taxon>eudicotyledons</taxon>
        <taxon>Gunneridae</taxon>
        <taxon>Pentapetalae</taxon>
        <taxon>rosids</taxon>
        <taxon>malvids</taxon>
        <taxon>Malvales</taxon>
        <taxon>Malvaceae</taxon>
        <taxon>Malvoideae</taxon>
        <taxon>Hibiscus</taxon>
    </lineage>
</organism>
<dbReference type="InterPro" id="IPR036397">
    <property type="entry name" value="RNaseH_sf"/>
</dbReference>
<sequence length="133" mass="14851">MSKNNTVRIIRRTRQSIPCVTAHCWIRPPFGWVKTNSDGACHRELGTASCGGVIRSHEGRWLLDFAKFIGIYSVLEAELCGMYQCLCCAKDGGFTQVIVEVDSLEALKEVSDSKLNSSRLSVVHHIAKLLERE</sequence>
<gene>
    <name evidence="2" type="ORF">F3Y22_tig00110419pilonHSYRG00021</name>
</gene>
<evidence type="ECO:0000259" key="1">
    <source>
        <dbReference type="Pfam" id="PF13456"/>
    </source>
</evidence>
<dbReference type="SUPFAM" id="SSF53098">
    <property type="entry name" value="Ribonuclease H-like"/>
    <property type="match status" value="1"/>
</dbReference>
<dbReference type="InterPro" id="IPR053151">
    <property type="entry name" value="RNase_H-like"/>
</dbReference>
<accession>A0A6A3ALW5</accession>
<feature type="domain" description="RNase H type-1" evidence="1">
    <location>
        <begin position="36"/>
        <end position="131"/>
    </location>
</feature>
<protein>
    <recommendedName>
        <fullName evidence="1">RNase H type-1 domain-containing protein</fullName>
    </recommendedName>
</protein>
<evidence type="ECO:0000313" key="2">
    <source>
        <dbReference type="EMBL" id="KAE8705604.1"/>
    </source>
</evidence>
<dbReference type="Pfam" id="PF13456">
    <property type="entry name" value="RVT_3"/>
    <property type="match status" value="1"/>
</dbReference>
<dbReference type="PANTHER" id="PTHR47723:SF13">
    <property type="entry name" value="PUTATIVE-RELATED"/>
    <property type="match status" value="1"/>
</dbReference>
<evidence type="ECO:0000313" key="3">
    <source>
        <dbReference type="Proteomes" id="UP000436088"/>
    </source>
</evidence>
<reference evidence="2" key="1">
    <citation type="submission" date="2019-09" db="EMBL/GenBank/DDBJ databases">
        <title>Draft genome information of white flower Hibiscus syriacus.</title>
        <authorList>
            <person name="Kim Y.-M."/>
        </authorList>
    </citation>
    <scope>NUCLEOTIDE SEQUENCE [LARGE SCALE GENOMIC DNA]</scope>
    <source>
        <strain evidence="2">YM2019G1</strain>
    </source>
</reference>
<dbReference type="GO" id="GO:0003676">
    <property type="term" value="F:nucleic acid binding"/>
    <property type="evidence" value="ECO:0007669"/>
    <property type="project" value="InterPro"/>
</dbReference>
<name>A0A6A3ALW5_HIBSY</name>
<dbReference type="EMBL" id="VEPZ02000980">
    <property type="protein sequence ID" value="KAE8705604.1"/>
    <property type="molecule type" value="Genomic_DNA"/>
</dbReference>
<dbReference type="Proteomes" id="UP000436088">
    <property type="component" value="Unassembled WGS sequence"/>
</dbReference>
<dbReference type="AlphaFoldDB" id="A0A6A3ALW5"/>
<dbReference type="CDD" id="cd06222">
    <property type="entry name" value="RNase_H_like"/>
    <property type="match status" value="1"/>
</dbReference>
<dbReference type="InterPro" id="IPR012337">
    <property type="entry name" value="RNaseH-like_sf"/>
</dbReference>
<dbReference type="GO" id="GO:0004523">
    <property type="term" value="F:RNA-DNA hybrid ribonuclease activity"/>
    <property type="evidence" value="ECO:0007669"/>
    <property type="project" value="InterPro"/>
</dbReference>
<comment type="caution">
    <text evidence="2">The sequence shown here is derived from an EMBL/GenBank/DDBJ whole genome shotgun (WGS) entry which is preliminary data.</text>
</comment>
<dbReference type="Gene3D" id="3.30.420.10">
    <property type="entry name" value="Ribonuclease H-like superfamily/Ribonuclease H"/>
    <property type="match status" value="1"/>
</dbReference>
<dbReference type="InterPro" id="IPR002156">
    <property type="entry name" value="RNaseH_domain"/>
</dbReference>
<keyword evidence="3" id="KW-1185">Reference proteome</keyword>
<dbReference type="PANTHER" id="PTHR47723">
    <property type="entry name" value="OS05G0353850 PROTEIN"/>
    <property type="match status" value="1"/>
</dbReference>
<dbReference type="InterPro" id="IPR044730">
    <property type="entry name" value="RNase_H-like_dom_plant"/>
</dbReference>
<proteinExistence type="predicted"/>